<feature type="transmembrane region" description="Helical" evidence="2">
    <location>
        <begin position="1548"/>
        <end position="1567"/>
    </location>
</feature>
<dbReference type="KEGG" id="btn:BTF1_29857"/>
<evidence type="ECO:0000313" key="3">
    <source>
        <dbReference type="EMBL" id="AFQ30072.1"/>
    </source>
</evidence>
<evidence type="ECO:0000313" key="4">
    <source>
        <dbReference type="Proteomes" id="UP000005257"/>
    </source>
</evidence>
<keyword evidence="2" id="KW-1133">Transmembrane helix</keyword>
<feature type="region of interest" description="Disordered" evidence="1">
    <location>
        <begin position="615"/>
        <end position="654"/>
    </location>
</feature>
<dbReference type="RefSeq" id="WP_000473528.1">
    <property type="nucleotide sequence ID" value="NC_018516.1"/>
</dbReference>
<reference evidence="3 4" key="1">
    <citation type="journal article" date="2013" name="Genome Announc.">
        <title>Complete Genome Sequence of Bacillus thuringiensis Serovar Israelensis Strain HD-789.</title>
        <authorList>
            <person name="Doggett N.A."/>
            <person name="Stubben C.J."/>
            <person name="Chertkov O."/>
            <person name="Bruce D.C."/>
            <person name="Detter J.C."/>
            <person name="Johnson S.L."/>
            <person name="Han C.S."/>
        </authorList>
    </citation>
    <scope>NUCLEOTIDE SEQUENCE [LARGE SCALE GENOMIC DNA]</scope>
    <source>
        <strain evidence="3 4">HD-789</strain>
    </source>
</reference>
<feature type="compositionally biased region" description="Gly residues" evidence="1">
    <location>
        <begin position="82"/>
        <end position="107"/>
    </location>
</feature>
<accession>A0A9W3JUY3</accession>
<evidence type="ECO:0000256" key="1">
    <source>
        <dbReference type="SAM" id="MobiDB-lite"/>
    </source>
</evidence>
<feature type="region of interest" description="Disordered" evidence="1">
    <location>
        <begin position="1760"/>
        <end position="1834"/>
    </location>
</feature>
<dbReference type="EMBL" id="CP003764">
    <property type="protein sequence ID" value="AFQ30072.1"/>
    <property type="molecule type" value="Genomic_DNA"/>
</dbReference>
<feature type="compositionally biased region" description="Low complexity" evidence="1">
    <location>
        <begin position="615"/>
        <end position="645"/>
    </location>
</feature>
<feature type="compositionally biased region" description="Low complexity" evidence="1">
    <location>
        <begin position="62"/>
        <end position="80"/>
    </location>
</feature>
<feature type="transmembrane region" description="Helical" evidence="2">
    <location>
        <begin position="1587"/>
        <end position="1612"/>
    </location>
</feature>
<dbReference type="Proteomes" id="UP000005257">
    <property type="component" value="Plasmid pBTHD789-1"/>
</dbReference>
<proteinExistence type="predicted"/>
<evidence type="ECO:0000256" key="2">
    <source>
        <dbReference type="SAM" id="Phobius"/>
    </source>
</evidence>
<keyword evidence="2" id="KW-0812">Transmembrane</keyword>
<gene>
    <name evidence="3" type="ORF">BTF1_29857</name>
</gene>
<protein>
    <submittedName>
        <fullName evidence="3">Uncharacterized protein</fullName>
    </submittedName>
</protein>
<feature type="compositionally biased region" description="Polar residues" evidence="1">
    <location>
        <begin position="1798"/>
        <end position="1810"/>
    </location>
</feature>
<feature type="compositionally biased region" description="Basic and acidic residues" evidence="1">
    <location>
        <begin position="1675"/>
        <end position="1738"/>
    </location>
</feature>
<feature type="compositionally biased region" description="Basic and acidic residues" evidence="1">
    <location>
        <begin position="1811"/>
        <end position="1834"/>
    </location>
</feature>
<name>A0A9W3JUY3_BACTU</name>
<keyword evidence="2" id="KW-0472">Membrane</keyword>
<feature type="transmembrane region" description="Helical" evidence="2">
    <location>
        <begin position="860"/>
        <end position="878"/>
    </location>
</feature>
<keyword evidence="3" id="KW-0614">Plasmid</keyword>
<organism evidence="3 4">
    <name type="scientific">Bacillus thuringiensis HD-789</name>
    <dbReference type="NCBI Taxonomy" id="1217737"/>
    <lineage>
        <taxon>Bacteria</taxon>
        <taxon>Bacillati</taxon>
        <taxon>Bacillota</taxon>
        <taxon>Bacilli</taxon>
        <taxon>Bacillales</taxon>
        <taxon>Bacillaceae</taxon>
        <taxon>Bacillus</taxon>
        <taxon>Bacillus cereus group</taxon>
    </lineage>
</organism>
<feature type="region of interest" description="Disordered" evidence="1">
    <location>
        <begin position="61"/>
        <end position="116"/>
    </location>
</feature>
<feature type="region of interest" description="Disordered" evidence="1">
    <location>
        <begin position="1659"/>
        <end position="1746"/>
    </location>
</feature>
<feature type="transmembrane region" description="Helical" evidence="2">
    <location>
        <begin position="1511"/>
        <end position="1527"/>
    </location>
</feature>
<geneLocation type="plasmid" evidence="3 4">
    <name>pBTHD789-1</name>
</geneLocation>
<sequence length="1834" mass="205688">MFKKIRYKKQKKLDKLSAENDIVFNPTSRKQKRHGIRNKLVFSVLSLSLFLPMLEPLTAFADPTTGGQTQQPQTTTPQDPNAGGGQPQQPNGGGQQPQQPGGNGTGTGENSNDARKNNVTVGKMATLGVSSEQGYKADMSSLSGNELRTLGVFISNYYVPFSTQVGNVKDEKDSKEVQDSIVKALTETNAFEKGIAEKISKVVTNASKQSVQPLYFAQSKDGENFEAVDGGNGKKGKHATFYEFLDQISGYAYKRSNELPYPDIKDGVDKNGDKMVSAYKGSVWNYDPNSKKNEGALYWGSADKVDKSHIMFNWNPTSSDGGGQTASQTVMAEIYKYLDPENSVGTSFLDYTEKERGKGSKGETVTKMLEEEKFKKDSSIEAIYKRSMYDWKMYVDAIGNILVDTGKRQYVVVPAAMNPFIFKKKETDSGGKELDFGRAVPINNFVSLALASKGNLVTGKPTQHTAYFNLGNIYDKFSKDTKYKQPALYKFPGSKDVDWTEKQSWSDTGTTLSEGLLDSLTTQFAINSYGVKGDKDWGKWLKRTTESFSVNKGNDIQSYDHDKLTKEKTFPFSFNTNEFNGNDAIYAPRSGLNSKPGHFIIGDLVAFDNLGALNTTTTQPAQPQQGGDQAQQQQQQPQQTPTADTSSDGKPLTLDSYKKNYKVIADKGHEVIKRTPNALWDTDGKPLIDYKDISSDGAFGDKLSPKINEVSVAKNQIARDYGANLFVTYMFAALGGKEGVDKVGFEIGFTRLPTFDGNLALEGAVTEADKKAEKEANVDELMNMAYYFLHPTEGISYFSRWAKTKIGAFFVGWHNDMTGASNAQNTTGYTRYIGFNGFTTMPSLSDMQWTDWMVKSYLDWGIYLIIFVVVIMIFYVAIGEISIQRAILGVGIFSLCLYLPPIAINSSVEFTNSVSNSIYGKKFLYWGIVQQQTYAKKIDEVAKKGEEGKSDDYTIGLMRLQGENNKGLYADNTSIGRTVTLKWMAPKKDNYLYQIEQEIKGSTGNMSPMFQRVLNNTLAGNLSGERYVDSNEALYLYRTYTDIGNYARYYYGNLMGDKVYDTGAVNHDIGDTSASMGNVNMTRQYESYMQGTKENSLTERKEKGFINDEQDAIHGASTDKTKVKRLYAPLSSEPVAKSSQQRISKVNVGDEVGLRKEYFNTTVRNFNNHGQSLQEQIAGGSSATSENLASTASFALFTESPFYYFSWFLYDNGMKFESGKHDTFRNLMMKDNDSFFYNYKIKKESSGYGELKDYMDMGSMFHTIIPYLREVNKPLKEWSSIYGTKPYPEIPTKEEDFANQGDKNSEEYYKYWFNISLARLFNTYTPWVDAMYDTDYAKPENITYGGKKQTIIDPINPKSYEIRPMVFSESEMAYYGLKDYNLTTVESKIIKVQRQTRNDLLRLMNYYNFDDNVLNQTASMIMTFNFNKEFSQENFITESFVQYPQSFELKNFSYDAYLRLILAQTTGETITGDDGKLSIYDRVVEKSSILTGILLVLGDIVAIYGIPTMKFVFLVLVFVLSVVTIFVKALRVEISFRRVVWQALAKPLIQFCGVTLGHSLVISFFMSEGLTDVTGKTTYSIALGDPVMTLVVLLLINIVTLVLYSFIVMGLVRSLIVYGKLAGTIVGGIVASAGTFASATAGKVTGSVNDKMFGYGGSEANGKSAPSSTSAQADPETRGSRNVEPELSVREDMRYRRANEEAYGSKERPKDNTNVEDMINRGKENFQESERERYKEQRNYSNDLNDYDLNDIAESRKHTHNHTHNHEHNYQGSADGRGNVPETESLDELAQNRRETQTSDLQKPHSSSRTDAQRELERKKAEADEVKKKYNLDD</sequence>